<dbReference type="EMBL" id="BSBO01000046">
    <property type="protein sequence ID" value="GLG06091.1"/>
    <property type="molecule type" value="Genomic_DNA"/>
</dbReference>
<evidence type="ECO:0000313" key="3">
    <source>
        <dbReference type="Proteomes" id="UP001145094"/>
    </source>
</evidence>
<dbReference type="PANTHER" id="PTHR34472:SF1">
    <property type="entry name" value="SULFUR CARRIER PROTEIN THIS"/>
    <property type="match status" value="1"/>
</dbReference>
<dbReference type="RefSeq" id="WP_087168955.1">
    <property type="nucleotide sequence ID" value="NZ_BSBO01000046.1"/>
</dbReference>
<organism evidence="2 3">
    <name type="scientific">Sellimonas catena</name>
    <dbReference type="NCBI Taxonomy" id="2994035"/>
    <lineage>
        <taxon>Bacteria</taxon>
        <taxon>Bacillati</taxon>
        <taxon>Bacillota</taxon>
        <taxon>Clostridia</taxon>
        <taxon>Lachnospirales</taxon>
        <taxon>Lachnospiraceae</taxon>
        <taxon>Sellimonas</taxon>
    </lineage>
</organism>
<protein>
    <submittedName>
        <fullName evidence="2">Thiamine biosynthesis protein ThiS</fullName>
    </submittedName>
</protein>
<dbReference type="Proteomes" id="UP001145145">
    <property type="component" value="Unassembled WGS sequence"/>
</dbReference>
<dbReference type="NCBIfam" id="TIGR01683">
    <property type="entry name" value="thiS"/>
    <property type="match status" value="1"/>
</dbReference>
<comment type="caution">
    <text evidence="2">The sequence shown here is derived from an EMBL/GenBank/DDBJ whole genome shotgun (WGS) entry which is preliminary data.</text>
</comment>
<accession>A0A9W6FGB3</accession>
<dbReference type="SUPFAM" id="SSF54285">
    <property type="entry name" value="MoaD/ThiS"/>
    <property type="match status" value="1"/>
</dbReference>
<dbReference type="AlphaFoldDB" id="A0A9W6FGB3"/>
<dbReference type="Gene3D" id="3.10.20.30">
    <property type="match status" value="1"/>
</dbReference>
<name>A0A9W6FGB3_9FIRM</name>
<keyword evidence="4" id="KW-1185">Reference proteome</keyword>
<reference evidence="1" key="2">
    <citation type="submission" date="2022-11" db="EMBL/GenBank/DDBJ databases">
        <title>Draft genome sequence of Sellimonas catena strain 12EGH17.</title>
        <authorList>
            <person name="Atsushi H."/>
            <person name="Moriya O."/>
            <person name="Mitsuo S."/>
        </authorList>
    </citation>
    <scope>NUCLEOTIDE SEQUENCE</scope>
    <source>
        <strain evidence="1">12EGH17</strain>
    </source>
</reference>
<evidence type="ECO:0000313" key="4">
    <source>
        <dbReference type="Proteomes" id="UP001145145"/>
    </source>
</evidence>
<dbReference type="Pfam" id="PF02597">
    <property type="entry name" value="ThiS"/>
    <property type="match status" value="1"/>
</dbReference>
<evidence type="ECO:0000313" key="1">
    <source>
        <dbReference type="EMBL" id="GLG06091.1"/>
    </source>
</evidence>
<dbReference type="InterPro" id="IPR012675">
    <property type="entry name" value="Beta-grasp_dom_sf"/>
</dbReference>
<dbReference type="CDD" id="cd00565">
    <property type="entry name" value="Ubl_ThiS"/>
    <property type="match status" value="1"/>
</dbReference>
<dbReference type="PANTHER" id="PTHR34472">
    <property type="entry name" value="SULFUR CARRIER PROTEIN THIS"/>
    <property type="match status" value="1"/>
</dbReference>
<gene>
    <name evidence="1" type="ORF">Selli1_32650</name>
    <name evidence="2" type="ORF">Selli2_21670</name>
</gene>
<dbReference type="InterPro" id="IPR003749">
    <property type="entry name" value="ThiS/MoaD-like"/>
</dbReference>
<dbReference type="EMBL" id="BSCH01000013">
    <property type="protein sequence ID" value="GLG90740.1"/>
    <property type="molecule type" value="Genomic_DNA"/>
</dbReference>
<reference evidence="1" key="1">
    <citation type="submission" date="2022-11" db="EMBL/GenBank/DDBJ databases">
        <title>Draft genome sequence of Sellimonas catena strain 12EGH17.</title>
        <authorList>
            <person name="Hisatomi A."/>
            <person name="Ohkuma M."/>
            <person name="Sakamoto M."/>
        </authorList>
    </citation>
    <scope>NUCLEOTIDE SEQUENCE</scope>
    <source>
        <strain evidence="1">12EGH17</strain>
    </source>
</reference>
<reference evidence="2" key="4">
    <citation type="submission" date="2022-11" db="EMBL/GenBank/DDBJ databases">
        <title>Draft genome sequence of Sellimonas catena strain 18CBH55.</title>
        <authorList>
            <person name="Hisatomi A."/>
            <person name="Ohkuma M."/>
            <person name="Sakamoto M."/>
        </authorList>
    </citation>
    <scope>NUCLEOTIDE SEQUENCE</scope>
    <source>
        <strain evidence="2">18CBH55</strain>
    </source>
</reference>
<proteinExistence type="predicted"/>
<evidence type="ECO:0000313" key="2">
    <source>
        <dbReference type="EMBL" id="GLG90740.1"/>
    </source>
</evidence>
<reference evidence="2" key="3">
    <citation type="submission" date="2022-11" db="EMBL/GenBank/DDBJ databases">
        <title>Draft genome sequence of Sellimonas catena strain 18CBH55.</title>
        <authorList>
            <person name="Atsushi H."/>
            <person name="Moriya O."/>
            <person name="Mitsuo S."/>
        </authorList>
    </citation>
    <scope>NUCLEOTIDE SEQUENCE</scope>
    <source>
        <strain evidence="2">18CBH55</strain>
    </source>
</reference>
<reference evidence="2 4" key="5">
    <citation type="journal article" date="2023" name="Int. J. Syst. Evol. Microbiol.">
        <title>Sellimonas catena sp. nov., isolated from human faeces.</title>
        <authorList>
            <person name="Hisatomi A."/>
            <person name="Ohkuma M."/>
            <person name="Sakamoto M."/>
        </authorList>
    </citation>
    <scope>NUCLEOTIDE SEQUENCE</scope>
    <source>
        <strain evidence="1 4">12EGH17</strain>
        <strain evidence="2">18CBH55</strain>
    </source>
</reference>
<sequence>MVRINGEDKPLEEPTTLLVYLEQEGYQTNRIAVEKNGEIIPKSCYKETLLHSGDVLEIVSFVGGG</sequence>
<dbReference type="InterPro" id="IPR010035">
    <property type="entry name" value="Thi_S"/>
</dbReference>
<dbReference type="InterPro" id="IPR016155">
    <property type="entry name" value="Mopterin_synth/thiamin_S_b"/>
</dbReference>
<dbReference type="Proteomes" id="UP001145094">
    <property type="component" value="Unassembled WGS sequence"/>
</dbReference>